<evidence type="ECO:0000256" key="3">
    <source>
        <dbReference type="SAM" id="SignalP"/>
    </source>
</evidence>
<dbReference type="Proteomes" id="UP000694404">
    <property type="component" value="Unplaced"/>
</dbReference>
<evidence type="ECO:0000313" key="4">
    <source>
        <dbReference type="Ensembl" id="ENSCABP00000030854.1"/>
    </source>
</evidence>
<accession>A0A8C0JEF0</accession>
<keyword evidence="2" id="KW-0472">Membrane</keyword>
<keyword evidence="2" id="KW-1133">Transmembrane helix</keyword>
<keyword evidence="3" id="KW-0732">Signal</keyword>
<dbReference type="Pfam" id="PF00429">
    <property type="entry name" value="TLV_coat"/>
    <property type="match status" value="1"/>
</dbReference>
<keyword evidence="1" id="KW-1015">Disulfide bond</keyword>
<dbReference type="InterPro" id="IPR018154">
    <property type="entry name" value="TLV/ENV_coat_polyprotein"/>
</dbReference>
<dbReference type="OMA" id="SRTNECA"/>
<sequence>MLLFTIGALLLLVPASFAAHAGWGRSPTNLETNTYEALKISFAQEFNFSNCWICSQIPHHAAGLPWRAVPQNWSDICQVWLSINGSQYPPPIPKIAPGWPTRAANCSKEAQFSLTNYPWEPIWNGEVTPQPISLRAVPPGLLCCAQNRTANHTWFAGNSTCQYYLTPTTNVSIPVYNSSGQDSGEGFIYWTSAKAAQMARGDNGLLGNGLLYYICGQNPYKWLPHGWYGSCYQGFLAPPLQRRSLYATPEPVSEGDRLGMILLPSYGVGRLAQLYRRLSVFLTKFANETLAIEKGISSELYQLRLLSLQNRQALDYVLASQGGVCALIGSECCTYVPENAEDINKHILSAEQALKDWLPNLGGIGGGLVRLLLTGVILCIVTLILIACIKMLLHKLCNPRSPKLPMYPVIESPSSIAFNQFLSADQKETETEQEFCHCS</sequence>
<evidence type="ECO:0000256" key="2">
    <source>
        <dbReference type="SAM" id="Phobius"/>
    </source>
</evidence>
<dbReference type="PANTHER" id="PTHR10424:SF73">
    <property type="entry name" value="ENDOGENOUS RETROVIRUS GROUP FC1 ENV POLYPROTEIN-RELATED"/>
    <property type="match status" value="1"/>
</dbReference>
<organism evidence="4 5">
    <name type="scientific">Chelonoidis abingdonii</name>
    <name type="common">Abingdon island giant tortoise</name>
    <name type="synonym">Testudo abingdonii</name>
    <dbReference type="NCBI Taxonomy" id="106734"/>
    <lineage>
        <taxon>Eukaryota</taxon>
        <taxon>Metazoa</taxon>
        <taxon>Chordata</taxon>
        <taxon>Craniata</taxon>
        <taxon>Vertebrata</taxon>
        <taxon>Euteleostomi</taxon>
        <taxon>Archelosauria</taxon>
        <taxon>Testudinata</taxon>
        <taxon>Testudines</taxon>
        <taxon>Cryptodira</taxon>
        <taxon>Durocryptodira</taxon>
        <taxon>Testudinoidea</taxon>
        <taxon>Testudinidae</taxon>
        <taxon>Chelonoidis</taxon>
    </lineage>
</organism>
<keyword evidence="5" id="KW-1185">Reference proteome</keyword>
<feature type="signal peptide" evidence="3">
    <location>
        <begin position="1"/>
        <end position="18"/>
    </location>
</feature>
<dbReference type="SUPFAM" id="SSF58069">
    <property type="entry name" value="Virus ectodomain"/>
    <property type="match status" value="1"/>
</dbReference>
<dbReference type="Ensembl" id="ENSCABT00000033814.1">
    <property type="protein sequence ID" value="ENSCABP00000030854.1"/>
    <property type="gene ID" value="ENSCABG00000022550.1"/>
</dbReference>
<protein>
    <submittedName>
        <fullName evidence="4">Uncharacterized protein</fullName>
    </submittedName>
</protein>
<feature type="transmembrane region" description="Helical" evidence="2">
    <location>
        <begin position="368"/>
        <end position="393"/>
    </location>
</feature>
<evidence type="ECO:0000313" key="5">
    <source>
        <dbReference type="Proteomes" id="UP000694404"/>
    </source>
</evidence>
<feature type="chain" id="PRO_5034564727" evidence="3">
    <location>
        <begin position="19"/>
        <end position="439"/>
    </location>
</feature>
<dbReference type="AlphaFoldDB" id="A0A8C0JEF0"/>
<dbReference type="Gene3D" id="1.10.287.210">
    <property type="match status" value="1"/>
</dbReference>
<dbReference type="GeneTree" id="ENSGT00990000204838"/>
<keyword evidence="2" id="KW-0812">Transmembrane</keyword>
<name>A0A8C0JEF0_CHEAB</name>
<proteinExistence type="predicted"/>
<dbReference type="PANTHER" id="PTHR10424">
    <property type="entry name" value="VIRAL ENVELOPE PROTEIN"/>
    <property type="match status" value="1"/>
</dbReference>
<evidence type="ECO:0000256" key="1">
    <source>
        <dbReference type="ARBA" id="ARBA00023157"/>
    </source>
</evidence>
<reference evidence="4" key="1">
    <citation type="submission" date="2025-08" db="UniProtKB">
        <authorList>
            <consortium name="Ensembl"/>
        </authorList>
    </citation>
    <scope>IDENTIFICATION</scope>
</reference>
<reference evidence="4" key="2">
    <citation type="submission" date="2025-09" db="UniProtKB">
        <authorList>
            <consortium name="Ensembl"/>
        </authorList>
    </citation>
    <scope>IDENTIFICATION</scope>
</reference>